<dbReference type="RefSeq" id="XP_001227767.1">
    <property type="nucleotide sequence ID" value="XM_001227766.1"/>
</dbReference>
<gene>
    <name evidence="1" type="ORF">CHGG_09840</name>
</gene>
<dbReference type="GeneID" id="4396876"/>
<keyword evidence="2" id="KW-1185">Reference proteome</keyword>
<accession>Q2GQB4</accession>
<dbReference type="Proteomes" id="UP000001056">
    <property type="component" value="Unassembled WGS sequence"/>
</dbReference>
<evidence type="ECO:0000313" key="2">
    <source>
        <dbReference type="Proteomes" id="UP000001056"/>
    </source>
</evidence>
<reference evidence="2" key="1">
    <citation type="journal article" date="2015" name="Genome Announc.">
        <title>Draft genome sequence of the cellulolytic fungus Chaetomium globosum.</title>
        <authorList>
            <person name="Cuomo C.A."/>
            <person name="Untereiner W.A."/>
            <person name="Ma L.-J."/>
            <person name="Grabherr M."/>
            <person name="Birren B.W."/>
        </authorList>
    </citation>
    <scope>NUCLEOTIDE SEQUENCE [LARGE SCALE GENOMIC DNA]</scope>
    <source>
        <strain evidence="2">ATCC 6205 / CBS 148.51 / DSM 1962 / NBRC 6347 / NRRL 1970</strain>
    </source>
</reference>
<dbReference type="EMBL" id="CH408035">
    <property type="protein sequence ID" value="EAQ83436.1"/>
    <property type="molecule type" value="Genomic_DNA"/>
</dbReference>
<organism evidence="1 2">
    <name type="scientific">Chaetomium globosum (strain ATCC 6205 / CBS 148.51 / DSM 1962 / NBRC 6347 / NRRL 1970)</name>
    <name type="common">Soil fungus</name>
    <dbReference type="NCBI Taxonomy" id="306901"/>
    <lineage>
        <taxon>Eukaryota</taxon>
        <taxon>Fungi</taxon>
        <taxon>Dikarya</taxon>
        <taxon>Ascomycota</taxon>
        <taxon>Pezizomycotina</taxon>
        <taxon>Sordariomycetes</taxon>
        <taxon>Sordariomycetidae</taxon>
        <taxon>Sordariales</taxon>
        <taxon>Chaetomiaceae</taxon>
        <taxon>Chaetomium</taxon>
    </lineage>
</organism>
<dbReference type="InParanoid" id="Q2GQB4"/>
<dbReference type="AlphaFoldDB" id="Q2GQB4"/>
<dbReference type="VEuPathDB" id="FungiDB:CHGG_09840"/>
<protein>
    <submittedName>
        <fullName evidence="1">Uncharacterized protein</fullName>
    </submittedName>
</protein>
<evidence type="ECO:0000313" key="1">
    <source>
        <dbReference type="EMBL" id="EAQ83436.1"/>
    </source>
</evidence>
<sequence>MCYTTFPLSTNECKNESGEWHSKDKIQAAQHHKPAFARWFPSPTVIVPCQAGR</sequence>
<name>Q2GQB4_CHAGB</name>
<dbReference type="HOGENOM" id="CLU_3068506_0_0_1"/>
<proteinExistence type="predicted"/>